<dbReference type="PATRIC" id="fig|1423816.3.peg.31"/>
<evidence type="ECO:0000313" key="1">
    <source>
        <dbReference type="EMBL" id="KRK13478.1"/>
    </source>
</evidence>
<dbReference type="RefSeq" id="WP_010487874.1">
    <property type="nucleotide sequence ID" value="NZ_AZCT01000001.1"/>
</dbReference>
<dbReference type="SUPFAM" id="SSF53254">
    <property type="entry name" value="Phosphoglycerate mutase-like"/>
    <property type="match status" value="1"/>
</dbReference>
<dbReference type="GO" id="GO:0016791">
    <property type="term" value="F:phosphatase activity"/>
    <property type="evidence" value="ECO:0007669"/>
    <property type="project" value="TreeGrafter"/>
</dbReference>
<dbReference type="SMART" id="SM00855">
    <property type="entry name" value="PGAM"/>
    <property type="match status" value="1"/>
</dbReference>
<dbReference type="GO" id="GO:0005737">
    <property type="term" value="C:cytoplasm"/>
    <property type="evidence" value="ECO:0007669"/>
    <property type="project" value="TreeGrafter"/>
</dbReference>
<dbReference type="AlphaFoldDB" id="A0A0R1EVQ5"/>
<dbReference type="InterPro" id="IPR013078">
    <property type="entry name" value="His_Pase_superF_clade-1"/>
</dbReference>
<dbReference type="Gene3D" id="3.40.50.1240">
    <property type="entry name" value="Phosphoglycerate mutase-like"/>
    <property type="match status" value="1"/>
</dbReference>
<dbReference type="Proteomes" id="UP000051984">
    <property type="component" value="Unassembled WGS sequence"/>
</dbReference>
<dbReference type="PANTHER" id="PTHR48100">
    <property type="entry name" value="BROAD-SPECIFICITY PHOSPHATASE YOR283W-RELATED"/>
    <property type="match status" value="1"/>
</dbReference>
<dbReference type="EMBL" id="AZCT01000001">
    <property type="protein sequence ID" value="KRK13478.1"/>
    <property type="molecule type" value="Genomic_DNA"/>
</dbReference>
<proteinExistence type="predicted"/>
<organism evidence="1 2">
    <name type="scientific">Lacticaseibacillus zeae DSM 20178 = KCTC 3804</name>
    <dbReference type="NCBI Taxonomy" id="1423816"/>
    <lineage>
        <taxon>Bacteria</taxon>
        <taxon>Bacillati</taxon>
        <taxon>Bacillota</taxon>
        <taxon>Bacilli</taxon>
        <taxon>Lactobacillales</taxon>
        <taxon>Lactobacillaceae</taxon>
        <taxon>Lacticaseibacillus</taxon>
    </lineage>
</organism>
<name>A0A0R1EVQ5_LACZE</name>
<dbReference type="Pfam" id="PF00300">
    <property type="entry name" value="His_Phos_1"/>
    <property type="match status" value="1"/>
</dbReference>
<dbReference type="InterPro" id="IPR029033">
    <property type="entry name" value="His_PPase_superfam"/>
</dbReference>
<dbReference type="PANTHER" id="PTHR48100:SF1">
    <property type="entry name" value="HISTIDINE PHOSPHATASE FAMILY PROTEIN-RELATED"/>
    <property type="match status" value="1"/>
</dbReference>
<protein>
    <submittedName>
        <fullName evidence="1">Phosphoglycerate mutase</fullName>
    </submittedName>
</protein>
<dbReference type="CDD" id="cd07067">
    <property type="entry name" value="HP_PGM_like"/>
    <property type="match status" value="1"/>
</dbReference>
<sequence length="189" mass="21465">MTIIDLIRHAESDTTVHDDFSRPLTQKGYRQSQQLAYNLRQIPYSTIFSSPFKRAVDTVVPIARDHGLPIQTDDRLVERKMPSWVSDFSEYVAHQWRDLTFFKSPGESILQVQKRYLSFLFSLPATSFVAIGSHGTAISSVIESAMPGKGADFFKSLSYAAVTRLEVSDHQIVRLASWSENFKTFISIK</sequence>
<dbReference type="InterPro" id="IPR050275">
    <property type="entry name" value="PGM_Phosphatase"/>
</dbReference>
<gene>
    <name evidence="1" type="ORF">FD51_GL000031</name>
</gene>
<accession>A0A0R1EVQ5</accession>
<reference evidence="1 2" key="1">
    <citation type="journal article" date="2015" name="Genome Announc.">
        <title>Expanding the biotechnology potential of lactobacilli through comparative genomics of 213 strains and associated genera.</title>
        <authorList>
            <person name="Sun Z."/>
            <person name="Harris H.M."/>
            <person name="McCann A."/>
            <person name="Guo C."/>
            <person name="Argimon S."/>
            <person name="Zhang W."/>
            <person name="Yang X."/>
            <person name="Jeffery I.B."/>
            <person name="Cooney J.C."/>
            <person name="Kagawa T.F."/>
            <person name="Liu W."/>
            <person name="Song Y."/>
            <person name="Salvetti E."/>
            <person name="Wrobel A."/>
            <person name="Rasinkangas P."/>
            <person name="Parkhill J."/>
            <person name="Rea M.C."/>
            <person name="O'Sullivan O."/>
            <person name="Ritari J."/>
            <person name="Douillard F.P."/>
            <person name="Paul Ross R."/>
            <person name="Yang R."/>
            <person name="Briner A.E."/>
            <person name="Felis G.E."/>
            <person name="de Vos W.M."/>
            <person name="Barrangou R."/>
            <person name="Klaenhammer T.R."/>
            <person name="Caufield P.W."/>
            <person name="Cui Y."/>
            <person name="Zhang H."/>
            <person name="O'Toole P.W."/>
        </authorList>
    </citation>
    <scope>NUCLEOTIDE SEQUENCE [LARGE SCALE GENOMIC DNA]</scope>
    <source>
        <strain evidence="1 2">DSM 20178</strain>
    </source>
</reference>
<comment type="caution">
    <text evidence="1">The sequence shown here is derived from an EMBL/GenBank/DDBJ whole genome shotgun (WGS) entry which is preliminary data.</text>
</comment>
<evidence type="ECO:0000313" key="2">
    <source>
        <dbReference type="Proteomes" id="UP000051984"/>
    </source>
</evidence>